<keyword evidence="2" id="KW-1185">Reference proteome</keyword>
<evidence type="ECO:0000313" key="2">
    <source>
        <dbReference type="Proteomes" id="UP000325440"/>
    </source>
</evidence>
<name>A0A5E4NBB4_9HEMI</name>
<dbReference type="EMBL" id="CABPRJ010001911">
    <property type="protein sequence ID" value="VVC40977.1"/>
    <property type="molecule type" value="Genomic_DNA"/>
</dbReference>
<reference evidence="1 2" key="1">
    <citation type="submission" date="2019-08" db="EMBL/GenBank/DDBJ databases">
        <authorList>
            <person name="Alioto T."/>
            <person name="Alioto T."/>
            <person name="Gomez Garrido J."/>
        </authorList>
    </citation>
    <scope>NUCLEOTIDE SEQUENCE [LARGE SCALE GENOMIC DNA]</scope>
</reference>
<dbReference type="AlphaFoldDB" id="A0A5E4NBB4"/>
<evidence type="ECO:0000313" key="1">
    <source>
        <dbReference type="EMBL" id="VVC40977.1"/>
    </source>
</evidence>
<dbReference type="OrthoDB" id="7690693at2759"/>
<gene>
    <name evidence="1" type="ORF">CINCED_3A012511</name>
</gene>
<accession>A0A5E4NBB4</accession>
<organism evidence="1 2">
    <name type="scientific">Cinara cedri</name>
    <dbReference type="NCBI Taxonomy" id="506608"/>
    <lineage>
        <taxon>Eukaryota</taxon>
        <taxon>Metazoa</taxon>
        <taxon>Ecdysozoa</taxon>
        <taxon>Arthropoda</taxon>
        <taxon>Hexapoda</taxon>
        <taxon>Insecta</taxon>
        <taxon>Pterygota</taxon>
        <taxon>Neoptera</taxon>
        <taxon>Paraneoptera</taxon>
        <taxon>Hemiptera</taxon>
        <taxon>Sternorrhyncha</taxon>
        <taxon>Aphidomorpha</taxon>
        <taxon>Aphidoidea</taxon>
        <taxon>Aphididae</taxon>
        <taxon>Lachninae</taxon>
        <taxon>Cinara</taxon>
    </lineage>
</organism>
<proteinExistence type="predicted"/>
<dbReference type="Proteomes" id="UP000325440">
    <property type="component" value="Unassembled WGS sequence"/>
</dbReference>
<dbReference type="GO" id="GO:0071897">
    <property type="term" value="P:DNA biosynthetic process"/>
    <property type="evidence" value="ECO:0007669"/>
    <property type="project" value="UniProtKB-ARBA"/>
</dbReference>
<dbReference type="PANTHER" id="PTHR31511">
    <property type="entry name" value="PROTEIN CBG23764"/>
    <property type="match status" value="1"/>
</dbReference>
<sequence length="226" mass="26813">MFLEALEDNMKKFLSSSLEKLANTLKPYQFKELSKHYPEKLDLVKGKLAYPYEYIDSPKKYDEESQPNMDKFYSSLTDYPENNKYRIPQINKKVPGKFKEELNGQIMTEFVGLRSKLYSFKVFENKNESVLKNLKAKGVKKPIIKNELCFNNFYNCLKNKKTKYIKQNIFRTDKHEIYTVEQNKKALSAYDDKRYILENGINTLAWGHYSTKIEIEYLDNLIKTNN</sequence>
<dbReference type="SUPFAM" id="SSF56672">
    <property type="entry name" value="DNA/RNA polymerases"/>
    <property type="match status" value="1"/>
</dbReference>
<protein>
    <submittedName>
        <fullName evidence="1">Uncharacterized protein</fullName>
    </submittedName>
</protein>
<dbReference type="PANTHER" id="PTHR31511:SF12">
    <property type="entry name" value="RHO TERMINATION FACTOR N-TERMINAL DOMAIN-CONTAINING PROTEIN"/>
    <property type="match status" value="1"/>
</dbReference>
<dbReference type="InterPro" id="IPR043502">
    <property type="entry name" value="DNA/RNA_pol_sf"/>
</dbReference>